<dbReference type="AlphaFoldDB" id="A0A2H3CUP1"/>
<protein>
    <recommendedName>
        <fullName evidence="10">(2E,6E)-farnesyl diphosphate synthase</fullName>
        <ecNumber evidence="3">2.5.1.1</ecNumber>
        <ecNumber evidence="2">2.5.1.10</ecNumber>
    </recommendedName>
    <alternativeName>
        <fullName evidence="9">Dimethylallyltranstransferase</fullName>
    </alternativeName>
    <alternativeName>
        <fullName evidence="8">Farnesyl diphosphate synthase</fullName>
    </alternativeName>
    <alternativeName>
        <fullName evidence="7">Geranyltranstransferase</fullName>
    </alternativeName>
</protein>
<dbReference type="GO" id="GO:0005737">
    <property type="term" value="C:cytoplasm"/>
    <property type="evidence" value="ECO:0007669"/>
    <property type="project" value="TreeGrafter"/>
</dbReference>
<dbReference type="STRING" id="47427.A0A2H3CUP1"/>
<dbReference type="GO" id="GO:0046872">
    <property type="term" value="F:metal ion binding"/>
    <property type="evidence" value="ECO:0007669"/>
    <property type="project" value="UniProtKB-KW"/>
</dbReference>
<dbReference type="PANTHER" id="PTHR11525:SF0">
    <property type="entry name" value="FARNESYL PYROPHOSPHATE SYNTHASE"/>
    <property type="match status" value="1"/>
</dbReference>
<dbReference type="GO" id="GO:0004161">
    <property type="term" value="F:dimethylallyltranstransferase activity"/>
    <property type="evidence" value="ECO:0007669"/>
    <property type="project" value="UniProtKB-EC"/>
</dbReference>
<dbReference type="InterPro" id="IPR008949">
    <property type="entry name" value="Isoprenoid_synthase_dom_sf"/>
</dbReference>
<dbReference type="Gene3D" id="1.10.600.10">
    <property type="entry name" value="Farnesyl Diphosphate Synthase"/>
    <property type="match status" value="1"/>
</dbReference>
<keyword evidence="11" id="KW-0472">Membrane</keyword>
<evidence type="ECO:0000256" key="2">
    <source>
        <dbReference type="ARBA" id="ARBA00012439"/>
    </source>
</evidence>
<evidence type="ECO:0000313" key="12">
    <source>
        <dbReference type="EMBL" id="PBK86751.1"/>
    </source>
</evidence>
<comment type="cofactor">
    <cofactor evidence="1">
        <name>Mg(2+)</name>
        <dbReference type="ChEBI" id="CHEBI:18420"/>
    </cofactor>
</comment>
<dbReference type="InterPro" id="IPR033749">
    <property type="entry name" value="Polyprenyl_synt_CS"/>
</dbReference>
<sequence length="135" mass="15591">MLIFLETMFQMEMRQLIDLITALEDEVDLSKFSLKNYPQIVIYKITYYPFYLSVALAMYMFHIPQFYPSGTQTIEPYTLAKSIIISLGDCFQIQDDYLNLSGMPKQISIDIIDNKFSWCSEYCAGSVYARAAEGP</sequence>
<keyword evidence="11" id="KW-1133">Transmembrane helix</keyword>
<dbReference type="GO" id="GO:0004337">
    <property type="term" value="F:(2E,6E)-farnesyl diphosphate synthase activity"/>
    <property type="evidence" value="ECO:0007669"/>
    <property type="project" value="UniProtKB-EC"/>
</dbReference>
<dbReference type="OMA" id="SVALAMY"/>
<dbReference type="InterPro" id="IPR039702">
    <property type="entry name" value="FPS1-like"/>
</dbReference>
<dbReference type="EMBL" id="KZ293682">
    <property type="protein sequence ID" value="PBK86751.1"/>
    <property type="molecule type" value="Genomic_DNA"/>
</dbReference>
<dbReference type="PANTHER" id="PTHR11525">
    <property type="entry name" value="FARNESYL-PYROPHOSPHATE SYNTHETASE"/>
    <property type="match status" value="1"/>
</dbReference>
<evidence type="ECO:0000256" key="1">
    <source>
        <dbReference type="ARBA" id="ARBA00001946"/>
    </source>
</evidence>
<dbReference type="SUPFAM" id="SSF48576">
    <property type="entry name" value="Terpenoid synthases"/>
    <property type="match status" value="1"/>
</dbReference>
<organism evidence="12 13">
    <name type="scientific">Armillaria gallica</name>
    <name type="common">Bulbous honey fungus</name>
    <name type="synonym">Armillaria bulbosa</name>
    <dbReference type="NCBI Taxonomy" id="47427"/>
    <lineage>
        <taxon>Eukaryota</taxon>
        <taxon>Fungi</taxon>
        <taxon>Dikarya</taxon>
        <taxon>Basidiomycota</taxon>
        <taxon>Agaricomycotina</taxon>
        <taxon>Agaricomycetes</taxon>
        <taxon>Agaricomycetidae</taxon>
        <taxon>Agaricales</taxon>
        <taxon>Marasmiineae</taxon>
        <taxon>Physalacriaceae</taxon>
        <taxon>Armillaria</taxon>
    </lineage>
</organism>
<feature type="transmembrane region" description="Helical" evidence="11">
    <location>
        <begin position="40"/>
        <end position="61"/>
    </location>
</feature>
<dbReference type="OrthoDB" id="10257492at2759"/>
<keyword evidence="6" id="KW-0460">Magnesium</keyword>
<gene>
    <name evidence="12" type="ORF">ARMGADRAFT_1123772</name>
</gene>
<evidence type="ECO:0000256" key="3">
    <source>
        <dbReference type="ARBA" id="ARBA00012833"/>
    </source>
</evidence>
<keyword evidence="13" id="KW-1185">Reference proteome</keyword>
<keyword evidence="5" id="KW-0479">Metal-binding</keyword>
<dbReference type="Proteomes" id="UP000217790">
    <property type="component" value="Unassembled WGS sequence"/>
</dbReference>
<evidence type="ECO:0000256" key="5">
    <source>
        <dbReference type="ARBA" id="ARBA00022723"/>
    </source>
</evidence>
<keyword evidence="4" id="KW-0808">Transferase</keyword>
<evidence type="ECO:0000256" key="10">
    <source>
        <dbReference type="ARBA" id="ARBA00032873"/>
    </source>
</evidence>
<evidence type="ECO:0000256" key="4">
    <source>
        <dbReference type="ARBA" id="ARBA00022679"/>
    </source>
</evidence>
<dbReference type="InParanoid" id="A0A2H3CUP1"/>
<dbReference type="GO" id="GO:0045337">
    <property type="term" value="P:farnesyl diphosphate biosynthetic process"/>
    <property type="evidence" value="ECO:0007669"/>
    <property type="project" value="TreeGrafter"/>
</dbReference>
<dbReference type="PROSITE" id="PS00444">
    <property type="entry name" value="POLYPRENYL_SYNTHASE_2"/>
    <property type="match status" value="1"/>
</dbReference>
<dbReference type="Pfam" id="PF00348">
    <property type="entry name" value="polyprenyl_synt"/>
    <property type="match status" value="1"/>
</dbReference>
<dbReference type="EC" id="2.5.1.1" evidence="3"/>
<evidence type="ECO:0000256" key="9">
    <source>
        <dbReference type="ARBA" id="ARBA00032448"/>
    </source>
</evidence>
<evidence type="ECO:0000256" key="7">
    <source>
        <dbReference type="ARBA" id="ARBA00032380"/>
    </source>
</evidence>
<evidence type="ECO:0000256" key="6">
    <source>
        <dbReference type="ARBA" id="ARBA00022842"/>
    </source>
</evidence>
<name>A0A2H3CUP1_ARMGA</name>
<dbReference type="InterPro" id="IPR000092">
    <property type="entry name" value="Polyprenyl_synt"/>
</dbReference>
<evidence type="ECO:0000313" key="13">
    <source>
        <dbReference type="Proteomes" id="UP000217790"/>
    </source>
</evidence>
<reference evidence="13" key="1">
    <citation type="journal article" date="2017" name="Nat. Ecol. Evol.">
        <title>Genome expansion and lineage-specific genetic innovations in the forest pathogenic fungi Armillaria.</title>
        <authorList>
            <person name="Sipos G."/>
            <person name="Prasanna A.N."/>
            <person name="Walter M.C."/>
            <person name="O'Connor E."/>
            <person name="Balint B."/>
            <person name="Krizsan K."/>
            <person name="Kiss B."/>
            <person name="Hess J."/>
            <person name="Varga T."/>
            <person name="Slot J."/>
            <person name="Riley R."/>
            <person name="Boka B."/>
            <person name="Rigling D."/>
            <person name="Barry K."/>
            <person name="Lee J."/>
            <person name="Mihaltcheva S."/>
            <person name="LaButti K."/>
            <person name="Lipzen A."/>
            <person name="Waldron R."/>
            <person name="Moloney N.M."/>
            <person name="Sperisen C."/>
            <person name="Kredics L."/>
            <person name="Vagvoelgyi C."/>
            <person name="Patrignani A."/>
            <person name="Fitzpatrick D."/>
            <person name="Nagy I."/>
            <person name="Doyle S."/>
            <person name="Anderson J.B."/>
            <person name="Grigoriev I.V."/>
            <person name="Gueldener U."/>
            <person name="Muensterkoetter M."/>
            <person name="Nagy L.G."/>
        </authorList>
    </citation>
    <scope>NUCLEOTIDE SEQUENCE [LARGE SCALE GENOMIC DNA]</scope>
    <source>
        <strain evidence="13">Ar21-2</strain>
    </source>
</reference>
<accession>A0A2H3CUP1</accession>
<keyword evidence="11" id="KW-0812">Transmembrane</keyword>
<dbReference type="EC" id="2.5.1.10" evidence="2"/>
<proteinExistence type="predicted"/>
<evidence type="ECO:0000256" key="8">
    <source>
        <dbReference type="ARBA" id="ARBA00032424"/>
    </source>
</evidence>
<evidence type="ECO:0000256" key="11">
    <source>
        <dbReference type="SAM" id="Phobius"/>
    </source>
</evidence>